<feature type="non-terminal residue" evidence="3">
    <location>
        <position position="227"/>
    </location>
</feature>
<dbReference type="PANTHER" id="PTHR45681:SF6">
    <property type="entry name" value="POLYKETIDE SYNTHASE 37"/>
    <property type="match status" value="1"/>
</dbReference>
<feature type="non-terminal residue" evidence="3">
    <location>
        <position position="1"/>
    </location>
</feature>
<dbReference type="SMART" id="SM00829">
    <property type="entry name" value="PKS_ER"/>
    <property type="match status" value="1"/>
</dbReference>
<dbReference type="Pfam" id="PF00107">
    <property type="entry name" value="ADH_zinc_N"/>
    <property type="match status" value="1"/>
</dbReference>
<dbReference type="EMBL" id="CAJOBB010019390">
    <property type="protein sequence ID" value="CAF4357877.1"/>
    <property type="molecule type" value="Genomic_DNA"/>
</dbReference>
<sequence>RIHLRRGQTVLIHAATGGAGQICIQYCQWIGARVLATAGTEEKRRFLREHCGVEYVFNSRDTSFVNGVRSILPHGVDVVINSLSGILLQESIKLLADHGHFVEWGKRDVFDKTQLSMFDFRSDCSFHVIDLVSLSQGHPDICSAMLQEMIDLLIQGKLKAIEPTVVYEPSQVIDAFMRSNSGQVMGKAVVRLTNSNESLCLNSVHHNNLPEGNNIMFPSTVCRQGTI</sequence>
<organism evidence="3 4">
    <name type="scientific">Adineta steineri</name>
    <dbReference type="NCBI Taxonomy" id="433720"/>
    <lineage>
        <taxon>Eukaryota</taxon>
        <taxon>Metazoa</taxon>
        <taxon>Spiralia</taxon>
        <taxon>Gnathifera</taxon>
        <taxon>Rotifera</taxon>
        <taxon>Eurotatoria</taxon>
        <taxon>Bdelloidea</taxon>
        <taxon>Adinetida</taxon>
        <taxon>Adinetidae</taxon>
        <taxon>Adineta</taxon>
    </lineage>
</organism>
<evidence type="ECO:0000313" key="4">
    <source>
        <dbReference type="Proteomes" id="UP000663868"/>
    </source>
</evidence>
<dbReference type="Proteomes" id="UP000663868">
    <property type="component" value="Unassembled WGS sequence"/>
</dbReference>
<feature type="domain" description="Enoyl reductase (ER)" evidence="2">
    <location>
        <begin position="1"/>
        <end position="190"/>
    </location>
</feature>
<dbReference type="CDD" id="cd05195">
    <property type="entry name" value="enoyl_red"/>
    <property type="match status" value="1"/>
</dbReference>
<gene>
    <name evidence="3" type="ORF">KXQ929_LOCUS48641</name>
</gene>
<evidence type="ECO:0000259" key="2">
    <source>
        <dbReference type="SMART" id="SM00829"/>
    </source>
</evidence>
<dbReference type="InterPro" id="IPR050444">
    <property type="entry name" value="Polyketide_Synthase"/>
</dbReference>
<name>A0A820LIL8_9BILA</name>
<keyword evidence="1" id="KW-0808">Transferase</keyword>
<evidence type="ECO:0000256" key="1">
    <source>
        <dbReference type="ARBA" id="ARBA00022679"/>
    </source>
</evidence>
<dbReference type="InterPro" id="IPR013149">
    <property type="entry name" value="ADH-like_C"/>
</dbReference>
<dbReference type="AlphaFoldDB" id="A0A820LIL8"/>
<dbReference type="GO" id="GO:0016491">
    <property type="term" value="F:oxidoreductase activity"/>
    <property type="evidence" value="ECO:0007669"/>
    <property type="project" value="InterPro"/>
</dbReference>
<proteinExistence type="predicted"/>
<protein>
    <recommendedName>
        <fullName evidence="2">Enoyl reductase (ER) domain-containing protein</fullName>
    </recommendedName>
</protein>
<dbReference type="Gene3D" id="3.90.180.10">
    <property type="entry name" value="Medium-chain alcohol dehydrogenases, catalytic domain"/>
    <property type="match status" value="1"/>
</dbReference>
<evidence type="ECO:0000313" key="3">
    <source>
        <dbReference type="EMBL" id="CAF4357877.1"/>
    </source>
</evidence>
<dbReference type="GO" id="GO:0016740">
    <property type="term" value="F:transferase activity"/>
    <property type="evidence" value="ECO:0007669"/>
    <property type="project" value="UniProtKB-KW"/>
</dbReference>
<comment type="caution">
    <text evidence="3">The sequence shown here is derived from an EMBL/GenBank/DDBJ whole genome shotgun (WGS) entry which is preliminary data.</text>
</comment>
<dbReference type="SUPFAM" id="SSF51735">
    <property type="entry name" value="NAD(P)-binding Rossmann-fold domains"/>
    <property type="match status" value="1"/>
</dbReference>
<reference evidence="3" key="1">
    <citation type="submission" date="2021-02" db="EMBL/GenBank/DDBJ databases">
        <authorList>
            <person name="Nowell W R."/>
        </authorList>
    </citation>
    <scope>NUCLEOTIDE SEQUENCE</scope>
</reference>
<dbReference type="PANTHER" id="PTHR45681">
    <property type="entry name" value="POLYKETIDE SYNTHASE 44-RELATED"/>
    <property type="match status" value="1"/>
</dbReference>
<accession>A0A820LIL8</accession>
<dbReference type="InterPro" id="IPR020843">
    <property type="entry name" value="ER"/>
</dbReference>
<dbReference type="InterPro" id="IPR036291">
    <property type="entry name" value="NAD(P)-bd_dom_sf"/>
</dbReference>